<dbReference type="InterPro" id="IPR052226">
    <property type="entry name" value="UPF0332_toxin"/>
</dbReference>
<gene>
    <name evidence="3" type="ORF">SAMN02745725_02737</name>
</gene>
<dbReference type="Gene3D" id="1.20.120.330">
    <property type="entry name" value="Nucleotidyltransferases domain 2"/>
    <property type="match status" value="1"/>
</dbReference>
<evidence type="ECO:0000313" key="4">
    <source>
        <dbReference type="Proteomes" id="UP000184185"/>
    </source>
</evidence>
<keyword evidence="4" id="KW-1185">Reference proteome</keyword>
<reference evidence="3 4" key="1">
    <citation type="submission" date="2016-11" db="EMBL/GenBank/DDBJ databases">
        <authorList>
            <person name="Jaros S."/>
            <person name="Januszkiewicz K."/>
            <person name="Wedrychowicz H."/>
        </authorList>
    </citation>
    <scope>NUCLEOTIDE SEQUENCE [LARGE SCALE GENOMIC DNA]</scope>
    <source>
        <strain evidence="3 4">DSM 14809</strain>
    </source>
</reference>
<evidence type="ECO:0000259" key="2">
    <source>
        <dbReference type="Pfam" id="PF05168"/>
    </source>
</evidence>
<name>A0A1M6K084_PSEXY</name>
<dbReference type="EMBL" id="FQYQ01000027">
    <property type="protein sequence ID" value="SHJ52333.1"/>
    <property type="molecule type" value="Genomic_DNA"/>
</dbReference>
<dbReference type="Pfam" id="PF05168">
    <property type="entry name" value="HEPN"/>
    <property type="match status" value="1"/>
</dbReference>
<accession>A0A1M6K084</accession>
<proteinExistence type="inferred from homology"/>
<dbReference type="PANTHER" id="PTHR36565:SF1">
    <property type="entry name" value="UPF0332 PROTEIN TM_1000"/>
    <property type="match status" value="1"/>
</dbReference>
<protein>
    <submittedName>
        <fullName evidence="3">HEPN domain-containing protein</fullName>
    </submittedName>
</protein>
<sequence length="85" mass="9969">MLCSIFYVAKAVLTLNEVDFKRHKDVVAYFNKEYVATEKFSKDTGRKLARLQQKREKSDYDDFFIALKEEAESQVEAARDILKEV</sequence>
<dbReference type="InterPro" id="IPR007842">
    <property type="entry name" value="HEPN_dom"/>
</dbReference>
<evidence type="ECO:0000313" key="3">
    <source>
        <dbReference type="EMBL" id="SHJ52333.1"/>
    </source>
</evidence>
<evidence type="ECO:0000256" key="1">
    <source>
        <dbReference type="ARBA" id="ARBA00038248"/>
    </source>
</evidence>
<dbReference type="AlphaFoldDB" id="A0A1M6K084"/>
<dbReference type="Proteomes" id="UP000184185">
    <property type="component" value="Unassembled WGS sequence"/>
</dbReference>
<organism evidence="3 4">
    <name type="scientific">Pseudobutyrivibrio xylanivorans DSM 14809</name>
    <dbReference type="NCBI Taxonomy" id="1123012"/>
    <lineage>
        <taxon>Bacteria</taxon>
        <taxon>Bacillati</taxon>
        <taxon>Bacillota</taxon>
        <taxon>Clostridia</taxon>
        <taxon>Lachnospirales</taxon>
        <taxon>Lachnospiraceae</taxon>
        <taxon>Pseudobutyrivibrio</taxon>
    </lineage>
</organism>
<comment type="similarity">
    <text evidence="1">Belongs to the UPF0332 family.</text>
</comment>
<dbReference type="PANTHER" id="PTHR36565">
    <property type="entry name" value="UPF0332 PROTEIN TM_1000"/>
    <property type="match status" value="1"/>
</dbReference>
<feature type="domain" description="HEPN" evidence="2">
    <location>
        <begin position="4"/>
        <end position="84"/>
    </location>
</feature>